<dbReference type="Proteomes" id="UP001610563">
    <property type="component" value="Unassembled WGS sequence"/>
</dbReference>
<keyword evidence="2" id="KW-1185">Reference proteome</keyword>
<evidence type="ECO:0000313" key="2">
    <source>
        <dbReference type="Proteomes" id="UP001610563"/>
    </source>
</evidence>
<organism evidence="1 2">
    <name type="scientific">Aspergillus keveii</name>
    <dbReference type="NCBI Taxonomy" id="714993"/>
    <lineage>
        <taxon>Eukaryota</taxon>
        <taxon>Fungi</taxon>
        <taxon>Dikarya</taxon>
        <taxon>Ascomycota</taxon>
        <taxon>Pezizomycotina</taxon>
        <taxon>Eurotiomycetes</taxon>
        <taxon>Eurotiomycetidae</taxon>
        <taxon>Eurotiales</taxon>
        <taxon>Aspergillaceae</taxon>
        <taxon>Aspergillus</taxon>
        <taxon>Aspergillus subgen. Nidulantes</taxon>
    </lineage>
</organism>
<sequence>MVREEEDIQSFQKRDDSHLEVFDCPSTQPDHFCTQHARAACVTGTDEDNNCEHIQRGGVEGTIIRLPDHCGPDTYVRAERFERSNNLSMPSHIKSGRVYDFHYNYDFHNLRRDRGKVYFRANLSTHPVRQDLARSDCRWWFETKDDWLKRFNALLVRGDTGLEKQYSFRQCLFEADVSCGSASSRADAEALVYGSLNTTMYGP</sequence>
<accession>A0ABR4FP64</accession>
<dbReference type="EMBL" id="JBFTWV010000158">
    <property type="protein sequence ID" value="KAL2785035.1"/>
    <property type="molecule type" value="Genomic_DNA"/>
</dbReference>
<proteinExistence type="predicted"/>
<protein>
    <submittedName>
        <fullName evidence="1">Uncharacterized protein</fullName>
    </submittedName>
</protein>
<name>A0ABR4FP64_9EURO</name>
<reference evidence="1 2" key="1">
    <citation type="submission" date="2024-07" db="EMBL/GenBank/DDBJ databases">
        <title>Section-level genome sequencing and comparative genomics of Aspergillus sections Usti and Cavernicolus.</title>
        <authorList>
            <consortium name="Lawrence Berkeley National Laboratory"/>
            <person name="Nybo J.L."/>
            <person name="Vesth T.C."/>
            <person name="Theobald S."/>
            <person name="Frisvad J.C."/>
            <person name="Larsen T.O."/>
            <person name="Kjaerboelling I."/>
            <person name="Rothschild-Mancinelli K."/>
            <person name="Lyhne E.K."/>
            <person name="Kogle M.E."/>
            <person name="Barry K."/>
            <person name="Clum A."/>
            <person name="Na H."/>
            <person name="Ledsgaard L."/>
            <person name="Lin J."/>
            <person name="Lipzen A."/>
            <person name="Kuo A."/>
            <person name="Riley R."/>
            <person name="Mondo S."/>
            <person name="Labutti K."/>
            <person name="Haridas S."/>
            <person name="Pangalinan J."/>
            <person name="Salamov A.A."/>
            <person name="Simmons B.A."/>
            <person name="Magnuson J.K."/>
            <person name="Chen J."/>
            <person name="Drula E."/>
            <person name="Henrissat B."/>
            <person name="Wiebenga A."/>
            <person name="Lubbers R.J."/>
            <person name="Gomes A.C."/>
            <person name="Makela M.R."/>
            <person name="Stajich J."/>
            <person name="Grigoriev I.V."/>
            <person name="Mortensen U.H."/>
            <person name="De Vries R.P."/>
            <person name="Baker S.E."/>
            <person name="Andersen M.R."/>
        </authorList>
    </citation>
    <scope>NUCLEOTIDE SEQUENCE [LARGE SCALE GENOMIC DNA]</scope>
    <source>
        <strain evidence="1 2">CBS 209.92</strain>
    </source>
</reference>
<evidence type="ECO:0000313" key="1">
    <source>
        <dbReference type="EMBL" id="KAL2785035.1"/>
    </source>
</evidence>
<gene>
    <name evidence="1" type="ORF">BJX66DRAFT_343483</name>
</gene>
<comment type="caution">
    <text evidence="1">The sequence shown here is derived from an EMBL/GenBank/DDBJ whole genome shotgun (WGS) entry which is preliminary data.</text>
</comment>